<dbReference type="InterPro" id="IPR006168">
    <property type="entry name" value="G3P_DH_NAD-dep"/>
</dbReference>
<evidence type="ECO:0000256" key="4">
    <source>
        <dbReference type="ARBA" id="ARBA00023027"/>
    </source>
</evidence>
<keyword evidence="4 10" id="KW-0520">NAD</keyword>
<feature type="binding site" evidence="9">
    <location>
        <position position="108"/>
    </location>
    <ligand>
        <name>substrate</name>
    </ligand>
</feature>
<evidence type="ECO:0000256" key="12">
    <source>
        <dbReference type="RuleBase" id="RU000439"/>
    </source>
</evidence>
<feature type="binding site" evidence="10">
    <location>
        <position position="271"/>
    </location>
    <ligand>
        <name>NAD(+)</name>
        <dbReference type="ChEBI" id="CHEBI:57540"/>
    </ligand>
</feature>
<dbReference type="OrthoDB" id="9812273at2"/>
<evidence type="ECO:0000256" key="2">
    <source>
        <dbReference type="ARBA" id="ARBA00022516"/>
    </source>
</evidence>
<accession>A0A2V1K4J1</accession>
<protein>
    <recommendedName>
        <fullName evidence="12">Glycerol-3-phosphate dehydrogenase</fullName>
        <ecNumber evidence="12">1.1.1.94</ecNumber>
    </recommendedName>
</protein>
<keyword evidence="2" id="KW-0444">Lipid biosynthesis</keyword>
<dbReference type="GO" id="GO:0051287">
    <property type="term" value="F:NAD binding"/>
    <property type="evidence" value="ECO:0007669"/>
    <property type="project" value="InterPro"/>
</dbReference>
<keyword evidence="5" id="KW-0443">Lipid metabolism</keyword>
<dbReference type="EC" id="1.1.1.94" evidence="12"/>
<name>A0A2V1K4J1_9ACTO</name>
<evidence type="ECO:0000256" key="11">
    <source>
        <dbReference type="RuleBase" id="RU000437"/>
    </source>
</evidence>
<dbReference type="InterPro" id="IPR011128">
    <property type="entry name" value="G3P_DH_NAD-dep_N"/>
</dbReference>
<dbReference type="InterPro" id="IPR036291">
    <property type="entry name" value="NAD(P)-bd_dom_sf"/>
</dbReference>
<sequence length="353" mass="37833">MAKIAVLGAGIMATALSFPSSENGNDVHLIGTFLDREIIDSIQKTGVHPDLGLKVNDGVTAHQLEEAAEVVHGADVVMCGVNSFGIEWAGEQLANLLEPGQKLLTITKGMRADDDGTLKLLPNVIKSYLDPELAEQISWNAITGPSIAGELAVHHDTCVVFCGHDQDDLDFIANLFRTDYYHVWTSLDFDGYETGAATKNVYAFAAGFADGMLRKAGKENDRYVMYNYSAAVFAQGQRELTSFIKLMGGNPDTATGLGGVGDMYVTSAGGRNVKAGGFVGEGVPFSEVRDRLMKGVTLEGVAAINVIGAALKPLTERGVIGPEEYPLCRFLYSVVAEDAPLEMPWDKFFGGLK</sequence>
<proteinExistence type="inferred from homology"/>
<evidence type="ECO:0000256" key="5">
    <source>
        <dbReference type="ARBA" id="ARBA00023098"/>
    </source>
</evidence>
<evidence type="ECO:0000256" key="1">
    <source>
        <dbReference type="ARBA" id="ARBA00011009"/>
    </source>
</evidence>
<feature type="domain" description="Glycerol-3-phosphate dehydrogenase NAD-dependent C-terminal" evidence="14">
    <location>
        <begin position="188"/>
        <end position="342"/>
    </location>
</feature>
<dbReference type="Proteomes" id="UP000245283">
    <property type="component" value="Unassembled WGS sequence"/>
</dbReference>
<keyword evidence="3 11" id="KW-0560">Oxidoreductase</keyword>
<dbReference type="AlphaFoldDB" id="A0A2V1K4J1"/>
<evidence type="ECO:0000256" key="7">
    <source>
        <dbReference type="ARBA" id="ARBA00023264"/>
    </source>
</evidence>
<gene>
    <name evidence="15" type="ORF">DD236_07875</name>
</gene>
<keyword evidence="7" id="KW-1208">Phospholipid metabolism</keyword>
<dbReference type="SUPFAM" id="SSF51735">
    <property type="entry name" value="NAD(P)-binding Rossmann-fold domains"/>
    <property type="match status" value="1"/>
</dbReference>
<evidence type="ECO:0000256" key="9">
    <source>
        <dbReference type="PIRSR" id="PIRSR000114-2"/>
    </source>
</evidence>
<dbReference type="SUPFAM" id="SSF48179">
    <property type="entry name" value="6-phosphogluconate dehydrogenase C-terminal domain-like"/>
    <property type="match status" value="1"/>
</dbReference>
<evidence type="ECO:0000259" key="14">
    <source>
        <dbReference type="Pfam" id="PF07479"/>
    </source>
</evidence>
<keyword evidence="6" id="KW-0594">Phospholipid biosynthesis</keyword>
<dbReference type="PRINTS" id="PR00077">
    <property type="entry name" value="GPDHDRGNASE"/>
</dbReference>
<dbReference type="PANTHER" id="PTHR11728:SF1">
    <property type="entry name" value="GLYCEROL-3-PHOSPHATE DEHYDROGENASE [NAD(+)] 2, CHLOROPLASTIC"/>
    <property type="match status" value="1"/>
</dbReference>
<reference evidence="16" key="1">
    <citation type="submission" date="2018-05" db="EMBL/GenBank/DDBJ databases">
        <authorList>
            <person name="Li Y."/>
        </authorList>
    </citation>
    <scope>NUCLEOTIDE SEQUENCE [LARGE SCALE GENOMIC DNA]</scope>
    <source>
        <strain evidence="16">sk1b4</strain>
    </source>
</reference>
<organism evidence="15 16">
    <name type="scientific">Ancrocorticia populi</name>
    <dbReference type="NCBI Taxonomy" id="2175228"/>
    <lineage>
        <taxon>Bacteria</taxon>
        <taxon>Bacillati</taxon>
        <taxon>Actinomycetota</taxon>
        <taxon>Actinomycetes</taxon>
        <taxon>Actinomycetales</taxon>
        <taxon>Actinomycetaceae</taxon>
        <taxon>Ancrocorticia</taxon>
    </lineage>
</organism>
<evidence type="ECO:0000313" key="16">
    <source>
        <dbReference type="Proteomes" id="UP000245283"/>
    </source>
</evidence>
<dbReference type="PANTHER" id="PTHR11728">
    <property type="entry name" value="GLYCEROL-3-PHOSPHATE DEHYDROGENASE"/>
    <property type="match status" value="1"/>
</dbReference>
<dbReference type="GO" id="GO:0141153">
    <property type="term" value="F:glycerol-3-phosphate dehydrogenase (NADP+) activity"/>
    <property type="evidence" value="ECO:0007669"/>
    <property type="project" value="RHEA"/>
</dbReference>
<evidence type="ECO:0000313" key="15">
    <source>
        <dbReference type="EMBL" id="PWF26010.1"/>
    </source>
</evidence>
<dbReference type="GO" id="GO:0008654">
    <property type="term" value="P:phospholipid biosynthetic process"/>
    <property type="evidence" value="ECO:0007669"/>
    <property type="project" value="UniProtKB-KW"/>
</dbReference>
<evidence type="ECO:0000256" key="10">
    <source>
        <dbReference type="PIRSR" id="PIRSR000114-3"/>
    </source>
</evidence>
<dbReference type="GO" id="GO:0005975">
    <property type="term" value="P:carbohydrate metabolic process"/>
    <property type="evidence" value="ECO:0007669"/>
    <property type="project" value="InterPro"/>
</dbReference>
<feature type="domain" description="Glycerol-3-phosphate dehydrogenase NAD-dependent N-terminal" evidence="13">
    <location>
        <begin position="3"/>
        <end position="166"/>
    </location>
</feature>
<feature type="active site" description="Proton acceptor" evidence="8">
    <location>
        <position position="199"/>
    </location>
</feature>
<dbReference type="InterPro" id="IPR008927">
    <property type="entry name" value="6-PGluconate_DH-like_C_sf"/>
</dbReference>
<evidence type="ECO:0000256" key="8">
    <source>
        <dbReference type="PIRSR" id="PIRSR000114-1"/>
    </source>
</evidence>
<feature type="binding site" evidence="10">
    <location>
        <position position="148"/>
    </location>
    <ligand>
        <name>NAD(+)</name>
        <dbReference type="ChEBI" id="CHEBI:57540"/>
    </ligand>
</feature>
<feature type="binding site" evidence="9">
    <location>
        <begin position="271"/>
        <end position="272"/>
    </location>
    <ligand>
        <name>substrate</name>
    </ligand>
</feature>
<evidence type="ECO:0000256" key="3">
    <source>
        <dbReference type="ARBA" id="ARBA00023002"/>
    </source>
</evidence>
<evidence type="ECO:0000259" key="13">
    <source>
        <dbReference type="Pfam" id="PF01210"/>
    </source>
</evidence>
<comment type="caution">
    <text evidence="15">The sequence shown here is derived from an EMBL/GenBank/DDBJ whole genome shotgun (WGS) entry which is preliminary data.</text>
</comment>
<dbReference type="Pfam" id="PF07479">
    <property type="entry name" value="NAD_Gly3P_dh_C"/>
    <property type="match status" value="1"/>
</dbReference>
<dbReference type="EMBL" id="QETB01000004">
    <property type="protein sequence ID" value="PWF26010.1"/>
    <property type="molecule type" value="Genomic_DNA"/>
</dbReference>
<comment type="similarity">
    <text evidence="1 11">Belongs to the NAD-dependent glycerol-3-phosphate dehydrogenase family.</text>
</comment>
<dbReference type="GO" id="GO:0005829">
    <property type="term" value="C:cytosol"/>
    <property type="evidence" value="ECO:0007669"/>
    <property type="project" value="TreeGrafter"/>
</dbReference>
<dbReference type="Pfam" id="PF01210">
    <property type="entry name" value="NAD_Gly3P_dh_N"/>
    <property type="match status" value="1"/>
</dbReference>
<comment type="catalytic activity">
    <reaction evidence="12">
        <text>sn-glycerol 3-phosphate + NADP(+) = dihydroxyacetone phosphate + NADPH + H(+)</text>
        <dbReference type="Rhea" id="RHEA:11096"/>
        <dbReference type="ChEBI" id="CHEBI:15378"/>
        <dbReference type="ChEBI" id="CHEBI:57597"/>
        <dbReference type="ChEBI" id="CHEBI:57642"/>
        <dbReference type="ChEBI" id="CHEBI:57783"/>
        <dbReference type="ChEBI" id="CHEBI:58349"/>
        <dbReference type="EC" id="1.1.1.94"/>
    </reaction>
</comment>
<dbReference type="PIRSF" id="PIRSF000114">
    <property type="entry name" value="Glycerol-3-P_dh"/>
    <property type="match status" value="1"/>
</dbReference>
<dbReference type="Gene3D" id="1.10.1040.10">
    <property type="entry name" value="N-(1-d-carboxylethyl)-l-norvaline Dehydrogenase, domain 2"/>
    <property type="match status" value="1"/>
</dbReference>
<dbReference type="InterPro" id="IPR006109">
    <property type="entry name" value="G3P_DH_NAD-dep_C"/>
</dbReference>
<evidence type="ECO:0000256" key="6">
    <source>
        <dbReference type="ARBA" id="ARBA00023209"/>
    </source>
</evidence>
<dbReference type="GO" id="GO:0046168">
    <property type="term" value="P:glycerol-3-phosphate catabolic process"/>
    <property type="evidence" value="ECO:0007669"/>
    <property type="project" value="InterPro"/>
</dbReference>
<keyword evidence="16" id="KW-1185">Reference proteome</keyword>
<dbReference type="Gene3D" id="3.40.50.720">
    <property type="entry name" value="NAD(P)-binding Rossmann-like Domain"/>
    <property type="match status" value="1"/>
</dbReference>
<dbReference type="InterPro" id="IPR013328">
    <property type="entry name" value="6PGD_dom2"/>
</dbReference>
<dbReference type="RefSeq" id="WP_109093837.1">
    <property type="nucleotide sequence ID" value="NZ_CAMELQ010000025.1"/>
</dbReference>